<keyword evidence="3" id="KW-1185">Reference proteome</keyword>
<protein>
    <submittedName>
        <fullName evidence="2">Uncharacterized protein</fullName>
    </submittedName>
</protein>
<evidence type="ECO:0000256" key="1">
    <source>
        <dbReference type="SAM" id="MobiDB-lite"/>
    </source>
</evidence>
<dbReference type="AlphaFoldDB" id="A0AA35TWZ9"/>
<sequence length="71" mass="8395">MWTPSRWLQSREQPLNVQRSAPSPLRTLRRSQLFLRLPPEQDHAQQWLPSLCSVVMSNVGRSQLYNSHLHF</sequence>
<proteinExistence type="predicted"/>
<accession>A0AA35TWZ9</accession>
<evidence type="ECO:0000313" key="3">
    <source>
        <dbReference type="Proteomes" id="UP001174909"/>
    </source>
</evidence>
<feature type="region of interest" description="Disordered" evidence="1">
    <location>
        <begin position="1"/>
        <end position="22"/>
    </location>
</feature>
<reference evidence="2" key="1">
    <citation type="submission" date="2023-03" db="EMBL/GenBank/DDBJ databases">
        <authorList>
            <person name="Steffen K."/>
            <person name="Cardenas P."/>
        </authorList>
    </citation>
    <scope>NUCLEOTIDE SEQUENCE</scope>
</reference>
<feature type="compositionally biased region" description="Polar residues" evidence="1">
    <location>
        <begin position="1"/>
        <end position="21"/>
    </location>
</feature>
<dbReference type="EMBL" id="CASHTH010004316">
    <property type="protein sequence ID" value="CAI8056025.1"/>
    <property type="molecule type" value="Genomic_DNA"/>
</dbReference>
<name>A0AA35TWZ9_GEOBA</name>
<gene>
    <name evidence="2" type="ORF">GBAR_LOCUS30523</name>
</gene>
<comment type="caution">
    <text evidence="2">The sequence shown here is derived from an EMBL/GenBank/DDBJ whole genome shotgun (WGS) entry which is preliminary data.</text>
</comment>
<evidence type="ECO:0000313" key="2">
    <source>
        <dbReference type="EMBL" id="CAI8056025.1"/>
    </source>
</evidence>
<dbReference type="Proteomes" id="UP001174909">
    <property type="component" value="Unassembled WGS sequence"/>
</dbReference>
<organism evidence="2 3">
    <name type="scientific">Geodia barretti</name>
    <name type="common">Barrett's horny sponge</name>
    <dbReference type="NCBI Taxonomy" id="519541"/>
    <lineage>
        <taxon>Eukaryota</taxon>
        <taxon>Metazoa</taxon>
        <taxon>Porifera</taxon>
        <taxon>Demospongiae</taxon>
        <taxon>Heteroscleromorpha</taxon>
        <taxon>Tetractinellida</taxon>
        <taxon>Astrophorina</taxon>
        <taxon>Geodiidae</taxon>
        <taxon>Geodia</taxon>
    </lineage>
</organism>